<protein>
    <submittedName>
        <fullName evidence="1">Uncharacterized protein</fullName>
    </submittedName>
</protein>
<evidence type="ECO:0000313" key="2">
    <source>
        <dbReference type="Proteomes" id="UP000256970"/>
    </source>
</evidence>
<sequence>MLHQPKCARAVEQQTRACPQQQLLKLELLHILVDMRKANHNSSAQLVAAMADTDAVLQSGLRALELANRVLTTNGPSWVADRALTAAEIAMAAAVQRLSHMNGVAQQLRAAAAAAQQTRAESGLLNGAAAAAADEADDELRDTCCSILRELGNAAA</sequence>
<gene>
    <name evidence="1" type="ORF">BQ4739_LOCUS15913</name>
</gene>
<keyword evidence="2" id="KW-1185">Reference proteome</keyword>
<evidence type="ECO:0000313" key="1">
    <source>
        <dbReference type="EMBL" id="SZX75636.1"/>
    </source>
</evidence>
<proteinExistence type="predicted"/>
<reference evidence="1 2" key="1">
    <citation type="submission" date="2016-10" db="EMBL/GenBank/DDBJ databases">
        <authorList>
            <person name="Cai Z."/>
        </authorList>
    </citation>
    <scope>NUCLEOTIDE SEQUENCE [LARGE SCALE GENOMIC DNA]</scope>
</reference>
<dbReference type="AlphaFoldDB" id="A0A383WFV8"/>
<name>A0A383WFV8_TETOB</name>
<accession>A0A383WFV8</accession>
<dbReference type="Proteomes" id="UP000256970">
    <property type="component" value="Unassembled WGS sequence"/>
</dbReference>
<organism evidence="1 2">
    <name type="scientific">Tetradesmus obliquus</name>
    <name type="common">Green alga</name>
    <name type="synonym">Acutodesmus obliquus</name>
    <dbReference type="NCBI Taxonomy" id="3088"/>
    <lineage>
        <taxon>Eukaryota</taxon>
        <taxon>Viridiplantae</taxon>
        <taxon>Chlorophyta</taxon>
        <taxon>core chlorophytes</taxon>
        <taxon>Chlorophyceae</taxon>
        <taxon>CS clade</taxon>
        <taxon>Sphaeropleales</taxon>
        <taxon>Scenedesmaceae</taxon>
        <taxon>Tetradesmus</taxon>
    </lineage>
</organism>
<dbReference type="EMBL" id="FNXT01001238">
    <property type="protein sequence ID" value="SZX75636.1"/>
    <property type="molecule type" value="Genomic_DNA"/>
</dbReference>